<keyword evidence="5 6" id="KW-0472">Membrane</keyword>
<feature type="transmembrane region" description="Helical" evidence="6">
    <location>
        <begin position="272"/>
        <end position="290"/>
    </location>
</feature>
<dbReference type="AlphaFoldDB" id="A0A1I1Z6F5"/>
<keyword evidence="3 6" id="KW-0812">Transmembrane</keyword>
<proteinExistence type="predicted"/>
<dbReference type="PROSITE" id="PS50850">
    <property type="entry name" value="MFS"/>
    <property type="match status" value="1"/>
</dbReference>
<dbReference type="Pfam" id="PF07690">
    <property type="entry name" value="MFS_1"/>
    <property type="match status" value="1"/>
</dbReference>
<reference evidence="9" key="1">
    <citation type="submission" date="2016-10" db="EMBL/GenBank/DDBJ databases">
        <authorList>
            <person name="Varghese N."/>
            <person name="Submissions S."/>
        </authorList>
    </citation>
    <scope>NUCLEOTIDE SEQUENCE [LARGE SCALE GENOMIC DNA]</scope>
    <source>
        <strain evidence="9">DSM 45004</strain>
    </source>
</reference>
<feature type="transmembrane region" description="Helical" evidence="6">
    <location>
        <begin position="206"/>
        <end position="228"/>
    </location>
</feature>
<accession>A0A1I1Z6F5</accession>
<feature type="transmembrane region" description="Helical" evidence="6">
    <location>
        <begin position="240"/>
        <end position="260"/>
    </location>
</feature>
<feature type="transmembrane region" description="Helical" evidence="6">
    <location>
        <begin position="70"/>
        <end position="89"/>
    </location>
</feature>
<keyword evidence="4 6" id="KW-1133">Transmembrane helix</keyword>
<dbReference type="InterPro" id="IPR011701">
    <property type="entry name" value="MFS"/>
</dbReference>
<feature type="transmembrane region" description="Helical" evidence="6">
    <location>
        <begin position="361"/>
        <end position="380"/>
    </location>
</feature>
<evidence type="ECO:0000256" key="2">
    <source>
        <dbReference type="ARBA" id="ARBA00022475"/>
    </source>
</evidence>
<evidence type="ECO:0000259" key="7">
    <source>
        <dbReference type="PROSITE" id="PS50850"/>
    </source>
</evidence>
<dbReference type="Proteomes" id="UP000198716">
    <property type="component" value="Unassembled WGS sequence"/>
</dbReference>
<feature type="transmembrane region" description="Helical" evidence="6">
    <location>
        <begin position="39"/>
        <end position="58"/>
    </location>
</feature>
<evidence type="ECO:0000256" key="4">
    <source>
        <dbReference type="ARBA" id="ARBA00022989"/>
    </source>
</evidence>
<feature type="transmembrane region" description="Helical" evidence="6">
    <location>
        <begin position="322"/>
        <end position="341"/>
    </location>
</feature>
<organism evidence="8 9">
    <name type="scientific">Actinopolyspora alba</name>
    <dbReference type="NCBI Taxonomy" id="673379"/>
    <lineage>
        <taxon>Bacteria</taxon>
        <taxon>Bacillati</taxon>
        <taxon>Actinomycetota</taxon>
        <taxon>Actinomycetes</taxon>
        <taxon>Actinopolysporales</taxon>
        <taxon>Actinopolysporaceae</taxon>
        <taxon>Actinopolyspora</taxon>
        <taxon>Actinopolyspora alba group</taxon>
    </lineage>
</organism>
<dbReference type="RefSeq" id="WP_092928091.1">
    <property type="nucleotide sequence ID" value="NZ_FOMZ01000010.1"/>
</dbReference>
<feature type="transmembrane region" description="Helical" evidence="6">
    <location>
        <begin position="95"/>
        <end position="116"/>
    </location>
</feature>
<dbReference type="PANTHER" id="PTHR43124">
    <property type="entry name" value="PURINE EFFLUX PUMP PBUE"/>
    <property type="match status" value="1"/>
</dbReference>
<dbReference type="GO" id="GO:0022857">
    <property type="term" value="F:transmembrane transporter activity"/>
    <property type="evidence" value="ECO:0007669"/>
    <property type="project" value="InterPro"/>
</dbReference>
<evidence type="ECO:0000256" key="3">
    <source>
        <dbReference type="ARBA" id="ARBA00022692"/>
    </source>
</evidence>
<evidence type="ECO:0000313" key="9">
    <source>
        <dbReference type="Proteomes" id="UP000198716"/>
    </source>
</evidence>
<feature type="transmembrane region" description="Helical" evidence="6">
    <location>
        <begin position="296"/>
        <end position="315"/>
    </location>
</feature>
<gene>
    <name evidence="8" type="ORF">SAMN04487819_11034</name>
</gene>
<feature type="domain" description="Major facilitator superfamily (MFS) profile" evidence="7">
    <location>
        <begin position="4"/>
        <end position="385"/>
    </location>
</feature>
<evidence type="ECO:0000256" key="1">
    <source>
        <dbReference type="ARBA" id="ARBA00004651"/>
    </source>
</evidence>
<dbReference type="InterPro" id="IPR050189">
    <property type="entry name" value="MFS_Efflux_Transporters"/>
</dbReference>
<dbReference type="Gene3D" id="1.20.1250.20">
    <property type="entry name" value="MFS general substrate transporter like domains"/>
    <property type="match status" value="2"/>
</dbReference>
<keyword evidence="2" id="KW-1003">Cell membrane</keyword>
<sequence>MSFAVLALMLCVFCLGTAEVALSGILPEVAADLSVSIPSAGLLVTAYAVGVAVFGPLVTLGTLKVSSRKLMLGLMGVFLVGNALSAFAANYELLVGARLLTALSHGTFVAMAGFVAAGMAPPGKEASAIANISLGFNLANVLGVPLTTMIGQAFGWRMTFAAITLAAVLATGLVAWQVPRKDVRGGSTELAAGGVKAETRVLLRPVVLGTVLVTVLAQGSVFAVSTYISPLLRFVADYPASSVSLLLLVFGAGSVCGNFLGGRVTDRSTSVGVFGSLGVLTVMLVVFWGFLPVSPAVPVVLFLFGAAGFAIIPALQTRILRLSAAAPILALSANVSAFNLGNGFGAWMGGTVIELQWGVRNVLLVAGAITLVALSLAWLIDRLSRTSGSAPVAHRTAESELSVGEAG</sequence>
<dbReference type="InterPro" id="IPR020846">
    <property type="entry name" value="MFS_dom"/>
</dbReference>
<dbReference type="CDD" id="cd17324">
    <property type="entry name" value="MFS_NepI_like"/>
    <property type="match status" value="1"/>
</dbReference>
<keyword evidence="9" id="KW-1185">Reference proteome</keyword>
<feature type="transmembrane region" description="Helical" evidence="6">
    <location>
        <begin position="154"/>
        <end position="176"/>
    </location>
</feature>
<evidence type="ECO:0000313" key="8">
    <source>
        <dbReference type="EMBL" id="SFE25930.1"/>
    </source>
</evidence>
<protein>
    <submittedName>
        <fullName evidence="8">MFS transporter, DHA1 family, arabinose polymer transporter</fullName>
    </submittedName>
</protein>
<name>A0A1I1Z6F5_9ACTN</name>
<feature type="transmembrane region" description="Helical" evidence="6">
    <location>
        <begin position="128"/>
        <end position="148"/>
    </location>
</feature>
<dbReference type="InterPro" id="IPR036259">
    <property type="entry name" value="MFS_trans_sf"/>
</dbReference>
<comment type="subcellular location">
    <subcellularLocation>
        <location evidence="1">Cell membrane</location>
        <topology evidence="1">Multi-pass membrane protein</topology>
    </subcellularLocation>
</comment>
<dbReference type="SUPFAM" id="SSF103473">
    <property type="entry name" value="MFS general substrate transporter"/>
    <property type="match status" value="1"/>
</dbReference>
<evidence type="ECO:0000256" key="5">
    <source>
        <dbReference type="ARBA" id="ARBA00023136"/>
    </source>
</evidence>
<dbReference type="PANTHER" id="PTHR43124:SF8">
    <property type="entry name" value="INNER MEMBRANE TRANSPORT PROTEIN YDHP"/>
    <property type="match status" value="1"/>
</dbReference>
<dbReference type="GO" id="GO:0005886">
    <property type="term" value="C:plasma membrane"/>
    <property type="evidence" value="ECO:0007669"/>
    <property type="project" value="UniProtKB-SubCell"/>
</dbReference>
<evidence type="ECO:0000256" key="6">
    <source>
        <dbReference type="SAM" id="Phobius"/>
    </source>
</evidence>
<dbReference type="EMBL" id="FOMZ01000010">
    <property type="protein sequence ID" value="SFE25930.1"/>
    <property type="molecule type" value="Genomic_DNA"/>
</dbReference>